<name>A0A2H3BEK9_9AGAR</name>
<organism evidence="2 3">
    <name type="scientific">Armillaria solidipes</name>
    <dbReference type="NCBI Taxonomy" id="1076256"/>
    <lineage>
        <taxon>Eukaryota</taxon>
        <taxon>Fungi</taxon>
        <taxon>Dikarya</taxon>
        <taxon>Basidiomycota</taxon>
        <taxon>Agaricomycotina</taxon>
        <taxon>Agaricomycetes</taxon>
        <taxon>Agaricomycetidae</taxon>
        <taxon>Agaricales</taxon>
        <taxon>Marasmiineae</taxon>
        <taxon>Physalacriaceae</taxon>
        <taxon>Armillaria</taxon>
    </lineage>
</organism>
<dbReference type="EMBL" id="KZ293437">
    <property type="protein sequence ID" value="PBK67334.1"/>
    <property type="molecule type" value="Genomic_DNA"/>
</dbReference>
<dbReference type="AlphaFoldDB" id="A0A2H3BEK9"/>
<gene>
    <name evidence="2" type="ORF">ARMSODRAFT_977005</name>
</gene>
<keyword evidence="3" id="KW-1185">Reference proteome</keyword>
<protein>
    <submittedName>
        <fullName evidence="2">Uncharacterized protein</fullName>
    </submittedName>
</protein>
<accession>A0A2H3BEK9</accession>
<proteinExistence type="predicted"/>
<evidence type="ECO:0000313" key="3">
    <source>
        <dbReference type="Proteomes" id="UP000218334"/>
    </source>
</evidence>
<dbReference type="Proteomes" id="UP000218334">
    <property type="component" value="Unassembled WGS sequence"/>
</dbReference>
<reference evidence="3" key="1">
    <citation type="journal article" date="2017" name="Nat. Ecol. Evol.">
        <title>Genome expansion and lineage-specific genetic innovations in the forest pathogenic fungi Armillaria.</title>
        <authorList>
            <person name="Sipos G."/>
            <person name="Prasanna A.N."/>
            <person name="Walter M.C."/>
            <person name="O'Connor E."/>
            <person name="Balint B."/>
            <person name="Krizsan K."/>
            <person name="Kiss B."/>
            <person name="Hess J."/>
            <person name="Varga T."/>
            <person name="Slot J."/>
            <person name="Riley R."/>
            <person name="Boka B."/>
            <person name="Rigling D."/>
            <person name="Barry K."/>
            <person name="Lee J."/>
            <person name="Mihaltcheva S."/>
            <person name="LaButti K."/>
            <person name="Lipzen A."/>
            <person name="Waldron R."/>
            <person name="Moloney N.M."/>
            <person name="Sperisen C."/>
            <person name="Kredics L."/>
            <person name="Vagvoelgyi C."/>
            <person name="Patrignani A."/>
            <person name="Fitzpatrick D."/>
            <person name="Nagy I."/>
            <person name="Doyle S."/>
            <person name="Anderson J.B."/>
            <person name="Grigoriev I.V."/>
            <person name="Gueldener U."/>
            <person name="Muensterkoetter M."/>
            <person name="Nagy L.G."/>
        </authorList>
    </citation>
    <scope>NUCLEOTIDE SEQUENCE [LARGE SCALE GENOMIC DNA]</scope>
    <source>
        <strain evidence="3">28-4</strain>
    </source>
</reference>
<sequence length="189" mass="20858">MIECTWNNWFPGATCDQCQDGRHGGCSACYTAREMHEITSCFTTFTWYNIPKPEFDSLHRNIMQLHGINCKLEHVDYLYHSRVRACDHVVRNIAETLDQFASAEGGNELIEALSGAYHEVRSFIVDDGLHRSVGQPLNLPQGPEYVPSNDNASMWDEGKDDAGEEDDEQAAGPSGTQGGDDLGTAGSSK</sequence>
<feature type="region of interest" description="Disordered" evidence="1">
    <location>
        <begin position="134"/>
        <end position="189"/>
    </location>
</feature>
<evidence type="ECO:0000313" key="2">
    <source>
        <dbReference type="EMBL" id="PBK67334.1"/>
    </source>
</evidence>
<evidence type="ECO:0000256" key="1">
    <source>
        <dbReference type="SAM" id="MobiDB-lite"/>
    </source>
</evidence>